<comment type="caution">
    <text evidence="2">The sequence shown here is derived from an EMBL/GenBank/DDBJ whole genome shotgun (WGS) entry which is preliminary data.</text>
</comment>
<dbReference type="Proteomes" id="UP001341840">
    <property type="component" value="Unassembled WGS sequence"/>
</dbReference>
<gene>
    <name evidence="2" type="ORF">PIB30_036521</name>
</gene>
<protein>
    <submittedName>
        <fullName evidence="2">Uncharacterized protein</fullName>
    </submittedName>
</protein>
<evidence type="ECO:0000313" key="3">
    <source>
        <dbReference type="Proteomes" id="UP001341840"/>
    </source>
</evidence>
<accession>A0ABU6RDV3</accession>
<organism evidence="2 3">
    <name type="scientific">Stylosanthes scabra</name>
    <dbReference type="NCBI Taxonomy" id="79078"/>
    <lineage>
        <taxon>Eukaryota</taxon>
        <taxon>Viridiplantae</taxon>
        <taxon>Streptophyta</taxon>
        <taxon>Embryophyta</taxon>
        <taxon>Tracheophyta</taxon>
        <taxon>Spermatophyta</taxon>
        <taxon>Magnoliopsida</taxon>
        <taxon>eudicotyledons</taxon>
        <taxon>Gunneridae</taxon>
        <taxon>Pentapetalae</taxon>
        <taxon>rosids</taxon>
        <taxon>fabids</taxon>
        <taxon>Fabales</taxon>
        <taxon>Fabaceae</taxon>
        <taxon>Papilionoideae</taxon>
        <taxon>50 kb inversion clade</taxon>
        <taxon>dalbergioids sensu lato</taxon>
        <taxon>Dalbergieae</taxon>
        <taxon>Pterocarpus clade</taxon>
        <taxon>Stylosanthes</taxon>
    </lineage>
</organism>
<feature type="region of interest" description="Disordered" evidence="1">
    <location>
        <begin position="296"/>
        <end position="359"/>
    </location>
</feature>
<evidence type="ECO:0000313" key="2">
    <source>
        <dbReference type="EMBL" id="MED6122088.1"/>
    </source>
</evidence>
<keyword evidence="3" id="KW-1185">Reference proteome</keyword>
<evidence type="ECO:0000256" key="1">
    <source>
        <dbReference type="SAM" id="MobiDB-lite"/>
    </source>
</evidence>
<proteinExistence type="predicted"/>
<dbReference type="EMBL" id="JASCZI010030387">
    <property type="protein sequence ID" value="MED6122088.1"/>
    <property type="molecule type" value="Genomic_DNA"/>
</dbReference>
<sequence length="359" mass="39228">MPVCMWCNENFEEVAKLWGKSIKWDDRDDREFEVFVKEFGPELYSVESHPDRLEGYSYSGDGTSEGVEVVLTPTESGQSPYNEKVGAELIHLRNNEVVEKEDIEESETTIFKEYNLGFDPMVLEAQLGNNDKAKSLKRHMASLGLGMYGPNKCNVFGLDSATSCPYPPGFGPCALGGHIHRSEDKVTDSPNFVRETPLVVSEGDDGRQILDKALVVYGGNRGSSTNGSDSTSSETLYRINWDKVKDSFQHTDDIETRACGGGGIGASSLNTENTASTEEIGSAETLYRINPAVVSDKRDEVDEPLENGDDGGDDGRDINVGNGNDFLVDEDTAVKENEGDELGLGTTKDCFQNADLEDA</sequence>
<reference evidence="2 3" key="1">
    <citation type="journal article" date="2023" name="Plants (Basel)">
        <title>Bridging the Gap: Combining Genomics and Transcriptomics Approaches to Understand Stylosanthes scabra, an Orphan Legume from the Brazilian Caatinga.</title>
        <authorList>
            <person name="Ferreira-Neto J.R.C."/>
            <person name="da Silva M.D."/>
            <person name="Binneck E."/>
            <person name="de Melo N.F."/>
            <person name="da Silva R.H."/>
            <person name="de Melo A.L.T.M."/>
            <person name="Pandolfi V."/>
            <person name="Bustamante F.O."/>
            <person name="Brasileiro-Vidal A.C."/>
            <person name="Benko-Iseppon A.M."/>
        </authorList>
    </citation>
    <scope>NUCLEOTIDE SEQUENCE [LARGE SCALE GENOMIC DNA]</scope>
    <source>
        <tissue evidence="2">Leaves</tissue>
    </source>
</reference>
<name>A0ABU6RDV3_9FABA</name>
<feature type="compositionally biased region" description="Acidic residues" evidence="1">
    <location>
        <begin position="301"/>
        <end position="312"/>
    </location>
</feature>